<evidence type="ECO:0000313" key="18">
    <source>
        <dbReference type="EMBL" id="KAK4469204.1"/>
    </source>
</evidence>
<dbReference type="GO" id="GO:0005524">
    <property type="term" value="F:ATP binding"/>
    <property type="evidence" value="ECO:0007669"/>
    <property type="project" value="UniProtKB-UniRule"/>
</dbReference>
<keyword evidence="4" id="KW-0723">Serine/threonine-protein kinase</keyword>
<dbReference type="PROSITE" id="PS00107">
    <property type="entry name" value="PROTEIN_KINASE_ATP"/>
    <property type="match status" value="1"/>
</dbReference>
<keyword evidence="8 14" id="KW-0547">Nucleotide-binding</keyword>
<evidence type="ECO:0000256" key="5">
    <source>
        <dbReference type="ARBA" id="ARBA00022679"/>
    </source>
</evidence>
<evidence type="ECO:0000256" key="12">
    <source>
        <dbReference type="ARBA" id="ARBA00023136"/>
    </source>
</evidence>
<evidence type="ECO:0000256" key="1">
    <source>
        <dbReference type="ARBA" id="ARBA00004479"/>
    </source>
</evidence>
<protein>
    <recommendedName>
        <fullName evidence="3">receptor protein serine/threonine kinase</fullName>
        <ecNumber evidence="3">2.7.11.30</ecNumber>
    </recommendedName>
</protein>
<evidence type="ECO:0000256" key="10">
    <source>
        <dbReference type="ARBA" id="ARBA00022840"/>
    </source>
</evidence>
<dbReference type="Gene3D" id="1.10.510.10">
    <property type="entry name" value="Transferase(Phosphotransferase) domain 1"/>
    <property type="match status" value="1"/>
</dbReference>
<dbReference type="InterPro" id="IPR017441">
    <property type="entry name" value="Protein_kinase_ATP_BS"/>
</dbReference>
<dbReference type="GO" id="GO:0005886">
    <property type="term" value="C:plasma membrane"/>
    <property type="evidence" value="ECO:0007669"/>
    <property type="project" value="TreeGrafter"/>
</dbReference>
<sequence length="1025" mass="116517">MKTAEFRSRSLVCSCNDNSHCATPHYREYKKHRNMGNCTVYSDGRCYAARVINLDALKRYLRSQVKTSAGSSVISSPSVNTFPVNLNKFIRPVYGCFNSHDKTTLSCNSYLTKHAVPQAIECCNSSNMCNLHLLPKFIHHETDLDAVKTAIDHVERTNLWREETVTNENIRLKPYMNVGPDMLIGGSAVGNLPHNKLRMHALWKDQVNSDSRMQYLFQVVLVSTFSLVFIVLSVVFAAVCCVYQRHKQKTKLHLSTINIGSSSVLKLPELATVCDSKSLKRISNRDLKFMHPTSVKFEKLCKTKDGSSPHTLLTDLTHNFDSETIVNRGSENLLSRDELLHLIPQTIGRQITLENLLGTGRFSDVWSGTWKGERVVAKLFRPDSRITCNIWRRTVLLHRSVLLRHQRIHGLMGVDWLNYPTEVHLLTLKKCFAETPLTVSSPCALLVGEACVYGTLKDFLSNGDWIIDFPNYSGDNVYLTNCDVTSYQKCSFSTLNSPDGIRLRILLQITNSLVQGLCFLHSEFAGTRGKPALAHRDLKPSNIYVRSDWSCCIGDIGLSVRLSSCPFPLPVDQLHKLYQYYEDCIAKYLHLDNRSIGVTNFEQVSILPFDCQPIYTTQTKRLELTGHKSQLNESCNQITGLLDKWNFDKLELLEWWPVGGIQIGTPRYMAPELLSKSINPFCFESYQKSDIYALALILWEVVNWALPESIWPGQAVSDCLFSRRRSSSDSMSLSYSDSSFVSKVQDNKYCPAYQNEWLHLIKCTMNNRESNITMSYSNSNSQLCQFTSCNHASEHLFQSKCMPTIDTSQSLMNVLLLDDQLKNKEPDLGTIYYLVCKQQLRPRIPTSFPMNITNETKINDGYSHQNIQSFCETLTKNLVQLHNNTTIYDNNTDIYRVNKLTSAICREYSSSGASSLQSNRTDLNSNDKESSDPNQLRFVKLQYLVACHFAMILPECWAAEPDSRLSALRIKKRLQRIYELVNDLMNKSSSKFTSLLTDNKLNEISNCSEINVLCTNGMSTLVNRT</sequence>
<reference evidence="18" key="2">
    <citation type="journal article" date="2023" name="Infect Dis Poverty">
        <title>Chromosome-scale genome of the human blood fluke Schistosoma mekongi and its implications for public health.</title>
        <authorList>
            <person name="Zhou M."/>
            <person name="Xu L."/>
            <person name="Xu D."/>
            <person name="Chen W."/>
            <person name="Khan J."/>
            <person name="Hu Y."/>
            <person name="Huang H."/>
            <person name="Wei H."/>
            <person name="Zhang Y."/>
            <person name="Chusongsang P."/>
            <person name="Tanasarnprasert K."/>
            <person name="Hu X."/>
            <person name="Limpanont Y."/>
            <person name="Lv Z."/>
        </authorList>
    </citation>
    <scope>NUCLEOTIDE SEQUENCE</scope>
    <source>
        <strain evidence="18">LV_2022a</strain>
    </source>
</reference>
<dbReference type="InterPro" id="IPR001245">
    <property type="entry name" value="Ser-Thr/Tyr_kinase_cat_dom"/>
</dbReference>
<keyword evidence="7" id="KW-0732">Signal</keyword>
<evidence type="ECO:0000259" key="17">
    <source>
        <dbReference type="PROSITE" id="PS50011"/>
    </source>
</evidence>
<evidence type="ECO:0000256" key="16">
    <source>
        <dbReference type="SAM" id="Phobius"/>
    </source>
</evidence>
<gene>
    <name evidence="18" type="ORF">MN116_006780</name>
</gene>
<evidence type="ECO:0000256" key="2">
    <source>
        <dbReference type="ARBA" id="ARBA00009605"/>
    </source>
</evidence>
<evidence type="ECO:0000256" key="6">
    <source>
        <dbReference type="ARBA" id="ARBA00022692"/>
    </source>
</evidence>
<dbReference type="EMBL" id="JALJAT010000005">
    <property type="protein sequence ID" value="KAK4469204.1"/>
    <property type="molecule type" value="Genomic_DNA"/>
</dbReference>
<dbReference type="Pfam" id="PF07714">
    <property type="entry name" value="PK_Tyr_Ser-Thr"/>
    <property type="match status" value="1"/>
</dbReference>
<feature type="compositionally biased region" description="Polar residues" evidence="15">
    <location>
        <begin position="913"/>
        <end position="924"/>
    </location>
</feature>
<comment type="subcellular location">
    <subcellularLocation>
        <location evidence="1">Membrane</location>
        <topology evidence="1">Single-pass type I membrane protein</topology>
    </subcellularLocation>
</comment>
<dbReference type="InterPro" id="IPR000719">
    <property type="entry name" value="Prot_kinase_dom"/>
</dbReference>
<reference evidence="18" key="1">
    <citation type="submission" date="2022-04" db="EMBL/GenBank/DDBJ databases">
        <authorList>
            <person name="Xu L."/>
            <person name="Lv Z."/>
        </authorList>
    </citation>
    <scope>NUCLEOTIDE SEQUENCE</scope>
    <source>
        <strain evidence="18">LV_2022a</strain>
    </source>
</reference>
<evidence type="ECO:0000256" key="15">
    <source>
        <dbReference type="SAM" id="MobiDB-lite"/>
    </source>
</evidence>
<keyword evidence="13" id="KW-0675">Receptor</keyword>
<feature type="region of interest" description="Disordered" evidence="15">
    <location>
        <begin position="913"/>
        <end position="932"/>
    </location>
</feature>
<evidence type="ECO:0000256" key="13">
    <source>
        <dbReference type="ARBA" id="ARBA00023170"/>
    </source>
</evidence>
<proteinExistence type="inferred from homology"/>
<dbReference type="SUPFAM" id="SSF56112">
    <property type="entry name" value="Protein kinase-like (PK-like)"/>
    <property type="match status" value="1"/>
</dbReference>
<feature type="transmembrane region" description="Helical" evidence="16">
    <location>
        <begin position="215"/>
        <end position="239"/>
    </location>
</feature>
<dbReference type="GO" id="GO:0004675">
    <property type="term" value="F:transmembrane receptor protein serine/threonine kinase activity"/>
    <property type="evidence" value="ECO:0007669"/>
    <property type="project" value="UniProtKB-EC"/>
</dbReference>
<evidence type="ECO:0000256" key="7">
    <source>
        <dbReference type="ARBA" id="ARBA00022729"/>
    </source>
</evidence>
<dbReference type="GO" id="GO:0071363">
    <property type="term" value="P:cellular response to growth factor stimulus"/>
    <property type="evidence" value="ECO:0007669"/>
    <property type="project" value="TreeGrafter"/>
</dbReference>
<evidence type="ECO:0000256" key="11">
    <source>
        <dbReference type="ARBA" id="ARBA00022989"/>
    </source>
</evidence>
<dbReference type="SMART" id="SM00220">
    <property type="entry name" value="S_TKc"/>
    <property type="match status" value="1"/>
</dbReference>
<comment type="similarity">
    <text evidence="2">Belongs to the protein kinase superfamily. TKL Ser/Thr protein kinase family. TGFB receptor subfamily.</text>
</comment>
<name>A0AAE1Z9F9_SCHME</name>
<dbReference type="AlphaFoldDB" id="A0AAE1Z9F9"/>
<organism evidence="18 19">
    <name type="scientific">Schistosoma mekongi</name>
    <name type="common">Parasitic worm</name>
    <dbReference type="NCBI Taxonomy" id="38744"/>
    <lineage>
        <taxon>Eukaryota</taxon>
        <taxon>Metazoa</taxon>
        <taxon>Spiralia</taxon>
        <taxon>Lophotrochozoa</taxon>
        <taxon>Platyhelminthes</taxon>
        <taxon>Trematoda</taxon>
        <taxon>Digenea</taxon>
        <taxon>Strigeidida</taxon>
        <taxon>Schistosomatoidea</taxon>
        <taxon>Schistosomatidae</taxon>
        <taxon>Schistosoma</taxon>
    </lineage>
</organism>
<dbReference type="Gene3D" id="3.30.200.20">
    <property type="entry name" value="Phosphorylase Kinase, domain 1"/>
    <property type="match status" value="1"/>
</dbReference>
<evidence type="ECO:0000256" key="8">
    <source>
        <dbReference type="ARBA" id="ARBA00022741"/>
    </source>
</evidence>
<evidence type="ECO:0000256" key="9">
    <source>
        <dbReference type="ARBA" id="ARBA00022777"/>
    </source>
</evidence>
<dbReference type="GO" id="GO:0043235">
    <property type="term" value="C:receptor complex"/>
    <property type="evidence" value="ECO:0007669"/>
    <property type="project" value="TreeGrafter"/>
</dbReference>
<dbReference type="PANTHER" id="PTHR23255:SF71">
    <property type="entry name" value="RECEPTOR PROTEIN SERINE_THREONINE KINASE"/>
    <property type="match status" value="1"/>
</dbReference>
<dbReference type="PANTHER" id="PTHR23255">
    <property type="entry name" value="TRANSFORMING GROWTH FACTOR-BETA RECEPTOR TYPE I AND II"/>
    <property type="match status" value="1"/>
</dbReference>
<dbReference type="EC" id="2.7.11.30" evidence="3"/>
<keyword evidence="6 16" id="KW-0812">Transmembrane</keyword>
<dbReference type="PROSITE" id="PS00108">
    <property type="entry name" value="PROTEIN_KINASE_ST"/>
    <property type="match status" value="1"/>
</dbReference>
<dbReference type="CDD" id="cd23532">
    <property type="entry name" value="TFP_LU_ECD_BMPR1"/>
    <property type="match status" value="1"/>
</dbReference>
<evidence type="ECO:0000256" key="3">
    <source>
        <dbReference type="ARBA" id="ARBA00012401"/>
    </source>
</evidence>
<evidence type="ECO:0000313" key="19">
    <source>
        <dbReference type="Proteomes" id="UP001292079"/>
    </source>
</evidence>
<dbReference type="InterPro" id="IPR008271">
    <property type="entry name" value="Ser/Thr_kinase_AS"/>
</dbReference>
<keyword evidence="9" id="KW-0418">Kinase</keyword>
<keyword evidence="10 14" id="KW-0067">ATP-binding</keyword>
<comment type="caution">
    <text evidence="18">The sequence shown here is derived from an EMBL/GenBank/DDBJ whole genome shotgun (WGS) entry which is preliminary data.</text>
</comment>
<accession>A0AAE1Z9F9</accession>
<dbReference type="PROSITE" id="PS50011">
    <property type="entry name" value="PROTEIN_KINASE_DOM"/>
    <property type="match status" value="1"/>
</dbReference>
<dbReference type="Proteomes" id="UP001292079">
    <property type="component" value="Unassembled WGS sequence"/>
</dbReference>
<keyword evidence="12 16" id="KW-0472">Membrane</keyword>
<keyword evidence="11 16" id="KW-1133">Transmembrane helix</keyword>
<keyword evidence="5" id="KW-0808">Transferase</keyword>
<dbReference type="InterPro" id="IPR011009">
    <property type="entry name" value="Kinase-like_dom_sf"/>
</dbReference>
<feature type="domain" description="Protein kinase" evidence="17">
    <location>
        <begin position="351"/>
        <end position="981"/>
    </location>
</feature>
<dbReference type="InterPro" id="IPR000333">
    <property type="entry name" value="TGFB_receptor"/>
</dbReference>
<evidence type="ECO:0000256" key="4">
    <source>
        <dbReference type="ARBA" id="ARBA00022527"/>
    </source>
</evidence>
<evidence type="ECO:0000256" key="14">
    <source>
        <dbReference type="PROSITE-ProRule" id="PRU10141"/>
    </source>
</evidence>
<feature type="binding site" evidence="14">
    <location>
        <position position="378"/>
    </location>
    <ligand>
        <name>ATP</name>
        <dbReference type="ChEBI" id="CHEBI:30616"/>
    </ligand>
</feature>
<keyword evidence="19" id="KW-1185">Reference proteome</keyword>